<keyword evidence="1" id="KW-0472">Membrane</keyword>
<protein>
    <submittedName>
        <fullName evidence="2">Uncharacterized protein</fullName>
    </submittedName>
</protein>
<feature type="transmembrane region" description="Helical" evidence="1">
    <location>
        <begin position="29"/>
        <end position="50"/>
    </location>
</feature>
<dbReference type="Gramene" id="KCW80616">
    <property type="protein sequence ID" value="KCW80616"/>
    <property type="gene ID" value="EUGRSUZ_C01989"/>
</dbReference>
<dbReference type="InParanoid" id="A0A059CR08"/>
<evidence type="ECO:0000256" key="1">
    <source>
        <dbReference type="SAM" id="Phobius"/>
    </source>
</evidence>
<organism evidence="2">
    <name type="scientific">Eucalyptus grandis</name>
    <name type="common">Flooded gum</name>
    <dbReference type="NCBI Taxonomy" id="71139"/>
    <lineage>
        <taxon>Eukaryota</taxon>
        <taxon>Viridiplantae</taxon>
        <taxon>Streptophyta</taxon>
        <taxon>Embryophyta</taxon>
        <taxon>Tracheophyta</taxon>
        <taxon>Spermatophyta</taxon>
        <taxon>Magnoliopsida</taxon>
        <taxon>eudicotyledons</taxon>
        <taxon>Gunneridae</taxon>
        <taxon>Pentapetalae</taxon>
        <taxon>rosids</taxon>
        <taxon>malvids</taxon>
        <taxon>Myrtales</taxon>
        <taxon>Myrtaceae</taxon>
        <taxon>Myrtoideae</taxon>
        <taxon>Eucalypteae</taxon>
        <taxon>Eucalyptus</taxon>
    </lineage>
</organism>
<reference evidence="2" key="1">
    <citation type="submission" date="2013-07" db="EMBL/GenBank/DDBJ databases">
        <title>The genome of Eucalyptus grandis.</title>
        <authorList>
            <person name="Schmutz J."/>
            <person name="Hayes R."/>
            <person name="Myburg A."/>
            <person name="Tuskan G."/>
            <person name="Grattapaglia D."/>
            <person name="Rokhsar D.S."/>
        </authorList>
    </citation>
    <scope>NUCLEOTIDE SEQUENCE</scope>
    <source>
        <tissue evidence="2">Leaf extractions</tissue>
    </source>
</reference>
<keyword evidence="1" id="KW-1133">Transmembrane helix</keyword>
<accession>A0A059CR08</accession>
<proteinExistence type="predicted"/>
<keyword evidence="1" id="KW-0812">Transmembrane</keyword>
<name>A0A059CR08_EUCGR</name>
<dbReference type="AlphaFoldDB" id="A0A059CR08"/>
<sequence length="71" mass="8472">MELFCILFITFSISTYFVAHSLGNTFLAYAFLLTWCVCLLEVCVYVKLVYLKNFSQVYFEFILDRLMSSRW</sequence>
<evidence type="ECO:0000313" key="2">
    <source>
        <dbReference type="EMBL" id="KCW80616.1"/>
    </source>
</evidence>
<gene>
    <name evidence="2" type="ORF">EUGRSUZ_C01989</name>
</gene>
<dbReference type="EMBL" id="KK198755">
    <property type="protein sequence ID" value="KCW80616.1"/>
    <property type="molecule type" value="Genomic_DNA"/>
</dbReference>